<dbReference type="SFLD" id="SFLDS00003">
    <property type="entry name" value="Haloacid_Dehalogenase"/>
    <property type="match status" value="1"/>
</dbReference>
<dbReference type="SFLD" id="SFLDG01129">
    <property type="entry name" value="C1.5:_HAD__Beta-PGM__Phosphata"/>
    <property type="match status" value="1"/>
</dbReference>
<gene>
    <name evidence="1" type="ORF">DRJ00_05120</name>
</gene>
<dbReference type="PANTHER" id="PTHR43885:SF1">
    <property type="entry name" value="SUPERFAMILY HYDROLASE, PUTATIVE (AFU_ORTHOLOGUE AFUA_4G13290)-RELATED"/>
    <property type="match status" value="1"/>
</dbReference>
<dbReference type="InterPro" id="IPR036412">
    <property type="entry name" value="HAD-like_sf"/>
</dbReference>
<dbReference type="AlphaFoldDB" id="A0A497E4F9"/>
<dbReference type="NCBIfam" id="TIGR01549">
    <property type="entry name" value="HAD-SF-IA-v1"/>
    <property type="match status" value="1"/>
</dbReference>
<dbReference type="GO" id="GO:0016787">
    <property type="term" value="F:hydrolase activity"/>
    <property type="evidence" value="ECO:0007669"/>
    <property type="project" value="UniProtKB-KW"/>
</dbReference>
<accession>A0A497E4F9</accession>
<evidence type="ECO:0000313" key="2">
    <source>
        <dbReference type="Proteomes" id="UP000279422"/>
    </source>
</evidence>
<dbReference type="Proteomes" id="UP000279422">
    <property type="component" value="Unassembled WGS sequence"/>
</dbReference>
<dbReference type="InterPro" id="IPR023214">
    <property type="entry name" value="HAD_sf"/>
</dbReference>
<dbReference type="Gene3D" id="1.10.260.80">
    <property type="match status" value="1"/>
</dbReference>
<organism evidence="1 2">
    <name type="scientific">Aerophobetes bacterium</name>
    <dbReference type="NCBI Taxonomy" id="2030807"/>
    <lineage>
        <taxon>Bacteria</taxon>
        <taxon>Candidatus Aerophobota</taxon>
    </lineage>
</organism>
<comment type="caution">
    <text evidence="1">The sequence shown here is derived from an EMBL/GenBank/DDBJ whole genome shotgun (WGS) entry which is preliminary data.</text>
</comment>
<name>A0A497E4F9_UNCAE</name>
<dbReference type="InterPro" id="IPR041492">
    <property type="entry name" value="HAD_2"/>
</dbReference>
<proteinExistence type="predicted"/>
<evidence type="ECO:0000313" key="1">
    <source>
        <dbReference type="EMBL" id="RLE09088.1"/>
    </source>
</evidence>
<dbReference type="InterPro" id="IPR006439">
    <property type="entry name" value="HAD-SF_hydro_IA"/>
</dbReference>
<keyword evidence="1" id="KW-0378">Hydrolase</keyword>
<dbReference type="NCBIfam" id="TIGR01509">
    <property type="entry name" value="HAD-SF-IA-v3"/>
    <property type="match status" value="1"/>
</dbReference>
<protein>
    <submittedName>
        <fullName evidence="1">HAD family hydrolase</fullName>
    </submittedName>
</protein>
<dbReference type="Gene3D" id="3.40.50.1000">
    <property type="entry name" value="HAD superfamily/HAD-like"/>
    <property type="match status" value="1"/>
</dbReference>
<dbReference type="SUPFAM" id="SSF56784">
    <property type="entry name" value="HAD-like"/>
    <property type="match status" value="1"/>
</dbReference>
<reference evidence="1 2" key="1">
    <citation type="submission" date="2018-06" db="EMBL/GenBank/DDBJ databases">
        <title>Extensive metabolic versatility and redundancy in microbially diverse, dynamic hydrothermal sediments.</title>
        <authorList>
            <person name="Dombrowski N."/>
            <person name="Teske A."/>
            <person name="Baker B.J."/>
        </authorList>
    </citation>
    <scope>NUCLEOTIDE SEQUENCE [LARGE SCALE GENOMIC DNA]</scope>
    <source>
        <strain evidence="1">B47_G16</strain>
    </source>
</reference>
<dbReference type="EMBL" id="QMPZ01000064">
    <property type="protein sequence ID" value="RLE09088.1"/>
    <property type="molecule type" value="Genomic_DNA"/>
</dbReference>
<dbReference type="Pfam" id="PF13419">
    <property type="entry name" value="HAD_2"/>
    <property type="match status" value="1"/>
</dbReference>
<sequence>MKKKIRGVIFDLDGVVVNSPLDFQKIKKKIGLNSDEPLLESIEKIKNPERKKRAHQILKEEEKKAASLSTLKRDVLSLFDFLERKEIKKALVTRNNEEAVRIVLEKFDLKFDAIITREDAPPKPSREPIILACKRLKLSSEEVVLVGDYKFDIIAGKNAGVKTFLLKDRDSSFCELADVVISSLKEIKNIISSEGVMQ</sequence>
<dbReference type="PANTHER" id="PTHR43885">
    <property type="entry name" value="HALOACID DEHALOGENASE-LIKE HYDROLASE"/>
    <property type="match status" value="1"/>
</dbReference>